<keyword evidence="5" id="KW-0472">Membrane</keyword>
<keyword evidence="3" id="KW-0812">Transmembrane</keyword>
<dbReference type="RefSeq" id="WP_063280684.1">
    <property type="nucleotide sequence ID" value="NZ_CP016746.2"/>
</dbReference>
<feature type="region of interest" description="Disordered" evidence="6">
    <location>
        <begin position="1"/>
        <end position="29"/>
    </location>
</feature>
<keyword evidence="7" id="KW-0614">Plasmid</keyword>
<evidence type="ECO:0000256" key="2">
    <source>
        <dbReference type="ARBA" id="ARBA00022475"/>
    </source>
</evidence>
<evidence type="ECO:0000256" key="1">
    <source>
        <dbReference type="ARBA" id="ARBA00004651"/>
    </source>
</evidence>
<dbReference type="PANTHER" id="PTHR37937:SF1">
    <property type="entry name" value="CONJUGATIVE TRANSFER: DNA TRANSPORT"/>
    <property type="match status" value="1"/>
</dbReference>
<dbReference type="CDD" id="cd01127">
    <property type="entry name" value="TrwB_TraG_TraD_VirD4"/>
    <property type="match status" value="2"/>
</dbReference>
<dbReference type="Pfam" id="PF02534">
    <property type="entry name" value="T4SS-DNA_transf"/>
    <property type="match status" value="2"/>
</dbReference>
<name>A0A1V0PDK2_LACLC</name>
<evidence type="ECO:0000313" key="8">
    <source>
        <dbReference type="Proteomes" id="UP000191806"/>
    </source>
</evidence>
<organism evidence="7 8">
    <name type="scientific">Lactococcus lactis subsp. cremoris</name>
    <name type="common">Streptococcus cremoris</name>
    <dbReference type="NCBI Taxonomy" id="1359"/>
    <lineage>
        <taxon>Bacteria</taxon>
        <taxon>Bacillati</taxon>
        <taxon>Bacillota</taxon>
        <taxon>Bacilli</taxon>
        <taxon>Lactobacillales</taxon>
        <taxon>Streptococcaceae</taxon>
        <taxon>Lactococcus</taxon>
    </lineage>
</organism>
<proteinExistence type="predicted"/>
<evidence type="ECO:0000256" key="3">
    <source>
        <dbReference type="ARBA" id="ARBA00022692"/>
    </source>
</evidence>
<dbReference type="InterPro" id="IPR051539">
    <property type="entry name" value="T4SS-coupling_protein"/>
</dbReference>
<dbReference type="EMBL" id="CP016746">
    <property type="protein sequence ID" value="ARE27178.1"/>
    <property type="molecule type" value="Genomic_DNA"/>
</dbReference>
<geneLocation type="plasmid" evidence="8">
    <name>pmpjm1</name>
</geneLocation>
<evidence type="ECO:0000256" key="5">
    <source>
        <dbReference type="ARBA" id="ARBA00023136"/>
    </source>
</evidence>
<keyword evidence="4" id="KW-1133">Transmembrane helix</keyword>
<dbReference type="Proteomes" id="UP000191806">
    <property type="component" value="Plasmid pJM1A"/>
</dbReference>
<protein>
    <submittedName>
        <fullName evidence="7">Type IV secretory system conjugative DNA transfer family protein</fullName>
    </submittedName>
</protein>
<reference evidence="7 8" key="1">
    <citation type="journal article" date="2017" name="BMC Genomics">
        <title>Comparative and functional genomics of the Lactococcus lactis taxon; insights into evolution and niche adaptation.</title>
        <authorList>
            <person name="Kelleher P."/>
            <person name="Bottacini F."/>
            <person name="Mahony J."/>
            <person name="Kilcawley K.N."/>
            <person name="van Sinderen D."/>
        </authorList>
    </citation>
    <scope>NUCLEOTIDE SEQUENCE [LARGE SCALE GENOMIC DNA]</scope>
    <source>
        <strain evidence="7 8">JM1</strain>
        <plasmid evidence="8">pmpjm1</plasmid>
    </source>
</reference>
<dbReference type="GO" id="GO:0005886">
    <property type="term" value="C:plasma membrane"/>
    <property type="evidence" value="ECO:0007669"/>
    <property type="project" value="UniProtKB-SubCell"/>
</dbReference>
<evidence type="ECO:0000256" key="4">
    <source>
        <dbReference type="ARBA" id="ARBA00022989"/>
    </source>
</evidence>
<evidence type="ECO:0000256" key="6">
    <source>
        <dbReference type="SAM" id="MobiDB-lite"/>
    </source>
</evidence>
<dbReference type="PANTHER" id="PTHR37937">
    <property type="entry name" value="CONJUGATIVE TRANSFER: DNA TRANSPORT"/>
    <property type="match status" value="1"/>
</dbReference>
<comment type="subcellular location">
    <subcellularLocation>
        <location evidence="1">Cell membrane</location>
        <topology evidence="1">Multi-pass membrane protein</topology>
    </subcellularLocation>
</comment>
<evidence type="ECO:0000313" key="7">
    <source>
        <dbReference type="EMBL" id="ARE27178.1"/>
    </source>
</evidence>
<sequence length="1131" mass="129802">MKFSDGVGISEIKKKNLKQGTPKPKAKPKAKVKAKSALKTKVVEMFDEALAEELLIIGGVTPKVVKKNGIKKFFSPKKMEYNPIYEKVPLVSGRNKYKSLSDYINDCWYADPRETGRAVGAYICATFDCNNIIFGMTRSGKGQTMVNPKVDLLSRASKMPNQIILDPKGFEARKYTYMLMSRGAEVLQFNLLEPSKSDVFNSLMDAYLAFKDDDLSSGASYVTALASTVFPTNSNDPMWSDSAANMLKRSTYILISYVLSETKRIRRLWLSKGRSNEAIAKEIDRIEGYVNPYCVYQMITILAGSISYDPDEINLADDSVEKEKDRLSLLFDALSLSYSDPVVQLALNAHEALKQTSGSGKTMASIYTTTLTGLSFFADPTIKAITTGSPSEHFDIGSLNFQRRIKVKFSLPYMKTIEPNNTLTHWSMYEDKNFTKKMDPKLFDYDGHVDSNTGICQYVFEGKLEKRIGYAKLELSSKEFEKYDEFFFEIKVEYKINRSNMSYYVNTVTNEKEVKDGFVTELKRTSHGFVEENSTVLYDDLILVDAEAERFSKLKRFKRIFEFESLRYTEKAKVVFVIAPPNKSIYQGIILSILTQIIDKNLEESYKIRPSGEPDVPTYYEFDEFGNLLYNGKGLVKLPTYMSIGLEQKQIISLYLQVIQQLREAIGGESAEKTVFANTNNITFISNTDLELVNMLSELSGTAHKTFNSSYTETIDQFAPAFKSSNVGNRSISVEQQNLITKNTLLNMKQQGHIGANATFMASSAPILNKNERIFPMSWKLHEKIPQDKNGSYSLSTLPSNRSSVINFDRYVLNPFVLLDNVMSRHKSSKQIKKEFLRVFNLTEREYLALDTKEIGYFSSIMNDLLNENKTNSNSGKKIPTVEKMQEWVSSFMDESNSSNERQKSWAHIHYWMRTLKIPEHPKSIDGQYSDRDIPELKSKYEDFYEEHKDFVVPAFNYLENEIDFESEKRYVKKYEKTFLDTEILLGDFYNPFYSVEPSVYVSTMVKLAFYTLKDRINGQVFAGEVFKVTEKDELYYGETCFIENVQSENQKISRVIDERNEGIQFDYELESQEILEKIQKINSYKNLHVKLDFTKFLIQKWGNQLNAEVLMSGQFLDKMMQAKKLLDEKD</sequence>
<dbReference type="InterPro" id="IPR003688">
    <property type="entry name" value="TraG/VirD4"/>
</dbReference>
<keyword evidence="2" id="KW-1003">Cell membrane</keyword>
<gene>
    <name evidence="7" type="ORF">LLJM1_04170</name>
</gene>
<dbReference type="AlphaFoldDB" id="A0A1V0PDK2"/>
<accession>A0A1V0PDK2</accession>